<dbReference type="AlphaFoldDB" id="A0A328BBF2"/>
<dbReference type="EMBL" id="QHKM01000006">
    <property type="protein sequence ID" value="RAK64632.1"/>
    <property type="molecule type" value="Genomic_DNA"/>
</dbReference>
<gene>
    <name evidence="1" type="ORF">DLM85_18265</name>
</gene>
<dbReference type="Proteomes" id="UP000248553">
    <property type="component" value="Unassembled WGS sequence"/>
</dbReference>
<evidence type="ECO:0000313" key="1">
    <source>
        <dbReference type="EMBL" id="RAK64632.1"/>
    </source>
</evidence>
<dbReference type="SUPFAM" id="SSF56935">
    <property type="entry name" value="Porins"/>
    <property type="match status" value="1"/>
</dbReference>
<protein>
    <recommendedName>
        <fullName evidence="3">Transporter</fullName>
    </recommendedName>
</protein>
<evidence type="ECO:0008006" key="3">
    <source>
        <dbReference type="Google" id="ProtNLM"/>
    </source>
</evidence>
<proteinExistence type="predicted"/>
<evidence type="ECO:0000313" key="2">
    <source>
        <dbReference type="Proteomes" id="UP000248553"/>
    </source>
</evidence>
<comment type="caution">
    <text evidence="1">The sequence shown here is derived from an EMBL/GenBank/DDBJ whole genome shotgun (WGS) entry which is preliminary data.</text>
</comment>
<dbReference type="Gene3D" id="2.40.160.60">
    <property type="entry name" value="Outer membrane protein transport protein (OMPP1/FadL/TodX)"/>
    <property type="match status" value="1"/>
</dbReference>
<sequence length="517" mass="56171">MGLALLGLASPLFAQNEDDALRYSRLQFGGTARTLGIGGASVAVGADLGTLSSNPAGLGLFQRSEVSFSPGFGLGNAEARAGNVAGSASLKDSRNSLHVGSLAAAFASRRPDSDNDDWRGGTLAFGFTRVNDFNTSFSYRSTVPDARSLFQRLREPRLESGQSVAGLRKQLDEEFITGNYSGLDGLAYGNYLTNYDEVPAGSGNEVVTTPASLQRTSVTQEETVLTTGSQTQFDIGYGASYRDRLYIGGAIGIVGTRFNSTSELRETNDATTGTSSFGSLTFRDELRTRGTGYNARLGLIYRPLDWLRVGLSAQTPTSFQFDDTYNSSLNTQFRQPVSVDGTLISSASANTQELKLAYRMTSPWRLNGGASFILGKYGFVSADAELVDYRQARFRNAPDLQNGDNYSFRGENSRISQVYNSALNLRVGAEARLNIFRVRAGYAHYGDPFQDSRFDRSQAYYTGGLGVRQGNITADLAGVYTTYNRVYSPYTLLDGSQPEVKMNATRFTTTFTLGYQF</sequence>
<accession>A0A328BBF2</accession>
<keyword evidence="2" id="KW-1185">Reference proteome</keyword>
<reference evidence="2" key="1">
    <citation type="submission" date="2018-05" db="EMBL/GenBank/DDBJ databases">
        <authorList>
            <person name="Nie L."/>
        </authorList>
    </citation>
    <scope>NUCLEOTIDE SEQUENCE [LARGE SCALE GENOMIC DNA]</scope>
    <source>
        <strain evidence="2">NL</strain>
    </source>
</reference>
<name>A0A328BBF2_9BACT</name>
<organism evidence="1 2">
    <name type="scientific">Hymenobacter edaphi</name>
    <dbReference type="NCBI Taxonomy" id="2211146"/>
    <lineage>
        <taxon>Bacteria</taxon>
        <taxon>Pseudomonadati</taxon>
        <taxon>Bacteroidota</taxon>
        <taxon>Cytophagia</taxon>
        <taxon>Cytophagales</taxon>
        <taxon>Hymenobacteraceae</taxon>
        <taxon>Hymenobacter</taxon>
    </lineage>
</organism>